<dbReference type="EMBL" id="JAIMBW010000001">
    <property type="protein sequence ID" value="MBY4892060.1"/>
    <property type="molecule type" value="Genomic_DNA"/>
</dbReference>
<proteinExistence type="predicted"/>
<dbReference type="Proteomes" id="UP000693972">
    <property type="component" value="Unassembled WGS sequence"/>
</dbReference>
<dbReference type="SUPFAM" id="SSF51197">
    <property type="entry name" value="Clavaminate synthase-like"/>
    <property type="match status" value="1"/>
</dbReference>
<organism evidence="1">
    <name type="scientific">Gymnodinialimonas phycosphaerae</name>
    <dbReference type="NCBI Taxonomy" id="2841589"/>
    <lineage>
        <taxon>Bacteria</taxon>
        <taxon>Pseudomonadati</taxon>
        <taxon>Pseudomonadota</taxon>
        <taxon>Alphaproteobacteria</taxon>
        <taxon>Rhodobacterales</taxon>
        <taxon>Paracoccaceae</taxon>
        <taxon>Gymnodinialimonas</taxon>
    </lineage>
</organism>
<dbReference type="RefSeq" id="WP_257891882.1">
    <property type="nucleotide sequence ID" value="NZ_JAIMBW010000001.1"/>
</dbReference>
<reference evidence="1 2" key="1">
    <citation type="submission" date="2021-07" db="EMBL/GenBank/DDBJ databases">
        <title>Karlodiniumbacter phycospheric gen. nov., sp. nov., a phycosphere bacterium isolated from karlodinium veneficum.</title>
        <authorList>
            <person name="Peng Y."/>
            <person name="Jiang L."/>
            <person name="Lee J."/>
        </authorList>
    </citation>
    <scope>NUCLEOTIDE SEQUENCE</scope>
    <source>
        <strain evidence="1 2">N5</strain>
    </source>
</reference>
<gene>
    <name evidence="1" type="ORF">KUL25_04705</name>
</gene>
<keyword evidence="2" id="KW-1185">Reference proteome</keyword>
<dbReference type="Gene3D" id="2.60.120.620">
    <property type="entry name" value="q2cbj1_9rhob like domain"/>
    <property type="match status" value="1"/>
</dbReference>
<accession>A0A975YGT2</accession>
<name>A0A975YGT2_9RHOB</name>
<dbReference type="AlphaFoldDB" id="A0A975YGT2"/>
<evidence type="ECO:0008006" key="3">
    <source>
        <dbReference type="Google" id="ProtNLM"/>
    </source>
</evidence>
<dbReference type="EMBL" id="CP078073">
    <property type="protein sequence ID" value="QXL88822.1"/>
    <property type="molecule type" value="Genomic_DNA"/>
</dbReference>
<protein>
    <recommendedName>
        <fullName evidence="3">Phytanoyl-CoA dioxygenase</fullName>
    </recommendedName>
</protein>
<evidence type="ECO:0000313" key="1">
    <source>
        <dbReference type="EMBL" id="QXL88822.1"/>
    </source>
</evidence>
<sequence length="120" mass="14162">MTENQRYYAQHGYLILRDFIPHDLIDAYLALRDRLDLGKRRFKDATPYIEHRELRDILVYRPLMEVIRELHAAEMGLIFALTGFRSTKRGWHQDAYLDPDEAVPRLASWIACGDVQSEDQ</sequence>
<evidence type="ECO:0000313" key="2">
    <source>
        <dbReference type="Proteomes" id="UP000693972"/>
    </source>
</evidence>